<proteinExistence type="predicted"/>
<sequence>MLSIFTIIYVDQKIADIVVDIRKKNRIKLPDAIISATAISENVQLVTRNIDDFENINVKILNPFE</sequence>
<accession>A0A445MUL9</accession>
<dbReference type="Gene3D" id="3.40.50.1010">
    <property type="entry name" value="5'-nuclease"/>
    <property type="match status" value="1"/>
</dbReference>
<dbReference type="Pfam" id="PF01850">
    <property type="entry name" value="PIN"/>
    <property type="match status" value="1"/>
</dbReference>
<dbReference type="InterPro" id="IPR002716">
    <property type="entry name" value="PIN_dom"/>
</dbReference>
<dbReference type="EMBL" id="OJIN01000081">
    <property type="protein sequence ID" value="SPD73158.1"/>
    <property type="molecule type" value="Genomic_DNA"/>
</dbReference>
<feature type="domain" description="PIN" evidence="1">
    <location>
        <begin position="2"/>
        <end position="56"/>
    </location>
</feature>
<evidence type="ECO:0000259" key="1">
    <source>
        <dbReference type="Pfam" id="PF01850"/>
    </source>
</evidence>
<organism evidence="2">
    <name type="scientific">uncultured Desulfobacterium sp</name>
    <dbReference type="NCBI Taxonomy" id="201089"/>
    <lineage>
        <taxon>Bacteria</taxon>
        <taxon>Pseudomonadati</taxon>
        <taxon>Thermodesulfobacteriota</taxon>
        <taxon>Desulfobacteria</taxon>
        <taxon>Desulfobacterales</taxon>
        <taxon>Desulfobacteriaceae</taxon>
        <taxon>Desulfobacterium</taxon>
        <taxon>environmental samples</taxon>
    </lineage>
</organism>
<name>A0A445MUL9_9BACT</name>
<dbReference type="SUPFAM" id="SSF88723">
    <property type="entry name" value="PIN domain-like"/>
    <property type="match status" value="1"/>
</dbReference>
<protein>
    <recommendedName>
        <fullName evidence="1">PIN domain-containing protein</fullName>
    </recommendedName>
</protein>
<reference evidence="2" key="1">
    <citation type="submission" date="2018-01" db="EMBL/GenBank/DDBJ databases">
        <authorList>
            <person name="Regsiter A."/>
            <person name="William W."/>
        </authorList>
    </citation>
    <scope>NUCLEOTIDE SEQUENCE</scope>
    <source>
        <strain evidence="2">TRIP AH-1</strain>
    </source>
</reference>
<dbReference type="InterPro" id="IPR029060">
    <property type="entry name" value="PIN-like_dom_sf"/>
</dbReference>
<gene>
    <name evidence="2" type="ORF">PITCH_A1710007</name>
</gene>
<dbReference type="AlphaFoldDB" id="A0A445MUL9"/>
<evidence type="ECO:0000313" key="2">
    <source>
        <dbReference type="EMBL" id="SPD73158.1"/>
    </source>
</evidence>